<dbReference type="SUPFAM" id="SSF51182">
    <property type="entry name" value="RmlC-like cupins"/>
    <property type="match status" value="1"/>
</dbReference>
<dbReference type="GO" id="GO:0050385">
    <property type="term" value="F:ureidoglycolate lyase activity"/>
    <property type="evidence" value="ECO:0007669"/>
    <property type="project" value="UniProtKB-EC"/>
</dbReference>
<dbReference type="GO" id="GO:0000256">
    <property type="term" value="P:allantoin catabolic process"/>
    <property type="evidence" value="ECO:0007669"/>
    <property type="project" value="InterPro"/>
</dbReference>
<protein>
    <submittedName>
        <fullName evidence="5">Ureidoglycolate lyase</fullName>
        <ecNumber evidence="5">4.3.2.3</ecNumber>
    </submittedName>
</protein>
<dbReference type="InterPro" id="IPR047233">
    <property type="entry name" value="UAH_cupin"/>
</dbReference>
<dbReference type="Proteomes" id="UP000269041">
    <property type="component" value="Unassembled WGS sequence"/>
</dbReference>
<organism evidence="5 6">
    <name type="scientific">Vibrio pectenicida</name>
    <dbReference type="NCBI Taxonomy" id="62763"/>
    <lineage>
        <taxon>Bacteria</taxon>
        <taxon>Pseudomonadati</taxon>
        <taxon>Pseudomonadota</taxon>
        <taxon>Gammaproteobacteria</taxon>
        <taxon>Vibrionales</taxon>
        <taxon>Vibrionaceae</taxon>
        <taxon>Vibrio</taxon>
    </lineage>
</organism>
<evidence type="ECO:0000313" key="6">
    <source>
        <dbReference type="Proteomes" id="UP000269041"/>
    </source>
</evidence>
<reference evidence="5 6" key="1">
    <citation type="submission" date="2018-12" db="EMBL/GenBank/DDBJ databases">
        <title>Genomic taxonomy of the Vibrionaceae family.</title>
        <authorList>
            <person name="Gomez-Gil B."/>
            <person name="Enciso-Ibarra K."/>
        </authorList>
    </citation>
    <scope>NUCLEOTIDE SEQUENCE [LARGE SCALE GENOMIC DNA]</scope>
    <source>
        <strain evidence="5 6">CAIM 594</strain>
    </source>
</reference>
<proteinExistence type="predicted"/>
<dbReference type="PIRSF" id="PIRSF017306">
    <property type="entry name" value="Ureidogly_hydro"/>
    <property type="match status" value="1"/>
</dbReference>
<evidence type="ECO:0000256" key="3">
    <source>
        <dbReference type="ARBA" id="ARBA00023239"/>
    </source>
</evidence>
<comment type="caution">
    <text evidence="5">The sequence shown here is derived from an EMBL/GenBank/DDBJ whole genome shotgun (WGS) entry which is preliminary data.</text>
</comment>
<dbReference type="PANTHER" id="PTHR21221:SF1">
    <property type="entry name" value="UREIDOGLYCOLATE LYASE"/>
    <property type="match status" value="1"/>
</dbReference>
<gene>
    <name evidence="5" type="ORF">EJA03_09485</name>
</gene>
<comment type="catalytic activity">
    <reaction evidence="4">
        <text>(S)-ureidoglycolate = urea + glyoxylate</text>
        <dbReference type="Rhea" id="RHEA:11304"/>
        <dbReference type="ChEBI" id="CHEBI:16199"/>
        <dbReference type="ChEBI" id="CHEBI:36655"/>
        <dbReference type="ChEBI" id="CHEBI:57296"/>
        <dbReference type="EC" id="4.3.2.3"/>
    </reaction>
</comment>
<keyword evidence="6" id="KW-1185">Reference proteome</keyword>
<dbReference type="InterPro" id="IPR011051">
    <property type="entry name" value="RmlC_Cupin_sf"/>
</dbReference>
<dbReference type="Gene3D" id="2.60.120.480">
    <property type="entry name" value="Ureidoglycolate hydrolase"/>
    <property type="match status" value="1"/>
</dbReference>
<dbReference type="GO" id="GO:0004848">
    <property type="term" value="F:ureidoglycolate hydrolase activity"/>
    <property type="evidence" value="ECO:0007669"/>
    <property type="project" value="InterPro"/>
</dbReference>
<comment type="subunit">
    <text evidence="1">Homodimer.</text>
</comment>
<dbReference type="InterPro" id="IPR024060">
    <property type="entry name" value="Ureidoglycolate_lyase_dom_sf"/>
</dbReference>
<evidence type="ECO:0000313" key="5">
    <source>
        <dbReference type="EMBL" id="RSD31292.1"/>
    </source>
</evidence>
<sequence>MACELGRLKIEPLTAQTFAQFGEVIEIKNRDYSIINDGMARRYHKLAVSDVNDEDGNAVISIFKAKLPNYPFTIKILERHPLGTQAFIPLDGHPFLIVVAPKGDFPTLSQSRAFVTNGHQGVNYFKGVWHHPLLTLVEGDQLLVVDRDGKGSNCETVMFDKDLVELHLADIP</sequence>
<dbReference type="RefSeq" id="WP_125321000.1">
    <property type="nucleotide sequence ID" value="NZ_AP024890.1"/>
</dbReference>
<dbReference type="EMBL" id="RSFA01000036">
    <property type="protein sequence ID" value="RSD31292.1"/>
    <property type="molecule type" value="Genomic_DNA"/>
</dbReference>
<accession>A0A427U3L2</accession>
<dbReference type="AlphaFoldDB" id="A0A427U3L2"/>
<dbReference type="InterPro" id="IPR007247">
    <property type="entry name" value="Ureidogly_lyase"/>
</dbReference>
<evidence type="ECO:0000256" key="1">
    <source>
        <dbReference type="ARBA" id="ARBA00011738"/>
    </source>
</evidence>
<dbReference type="CDD" id="cd20298">
    <property type="entry name" value="cupin_UAH"/>
    <property type="match status" value="1"/>
</dbReference>
<dbReference type="EC" id="4.3.2.3" evidence="5"/>
<dbReference type="OrthoDB" id="9804602at2"/>
<dbReference type="NCBIfam" id="NF009932">
    <property type="entry name" value="PRK13395.1"/>
    <property type="match status" value="1"/>
</dbReference>
<dbReference type="Pfam" id="PF04115">
    <property type="entry name" value="Ureidogly_lyase"/>
    <property type="match status" value="1"/>
</dbReference>
<evidence type="ECO:0000256" key="2">
    <source>
        <dbReference type="ARBA" id="ARBA00022631"/>
    </source>
</evidence>
<dbReference type="GO" id="GO:0006144">
    <property type="term" value="P:purine nucleobase metabolic process"/>
    <property type="evidence" value="ECO:0007669"/>
    <property type="project" value="UniProtKB-KW"/>
</dbReference>
<dbReference type="PANTHER" id="PTHR21221">
    <property type="entry name" value="UREIDOGLYCOLATE HYDROLASE"/>
    <property type="match status" value="1"/>
</dbReference>
<evidence type="ECO:0000256" key="4">
    <source>
        <dbReference type="ARBA" id="ARBA00047684"/>
    </source>
</evidence>
<name>A0A427U3L2_9VIBR</name>
<keyword evidence="2" id="KW-0659">Purine metabolism</keyword>
<keyword evidence="3 5" id="KW-0456">Lyase</keyword>